<evidence type="ECO:0000256" key="5">
    <source>
        <dbReference type="ARBA" id="ARBA00022842"/>
    </source>
</evidence>
<organism evidence="7">
    <name type="scientific">freshwater metagenome</name>
    <dbReference type="NCBI Taxonomy" id="449393"/>
    <lineage>
        <taxon>unclassified sequences</taxon>
        <taxon>metagenomes</taxon>
        <taxon>ecological metagenomes</taxon>
    </lineage>
</organism>
<evidence type="ECO:0000256" key="2">
    <source>
        <dbReference type="ARBA" id="ARBA00006739"/>
    </source>
</evidence>
<keyword evidence="5" id="KW-0460">Magnesium</keyword>
<accession>A0A6J7KKN9</accession>
<keyword evidence="4" id="KW-0808">Transferase</keyword>
<feature type="domain" description="Glycosyltransferase 2-like" evidence="6">
    <location>
        <begin position="51"/>
        <end position="180"/>
    </location>
</feature>
<dbReference type="PANTHER" id="PTHR48090:SF10">
    <property type="entry name" value="GLUCOSYL-3-PHOSPHOGLYCERATE SYNTHASE"/>
    <property type="match status" value="1"/>
</dbReference>
<dbReference type="InterPro" id="IPR050256">
    <property type="entry name" value="Glycosyltransferase_2"/>
</dbReference>
<protein>
    <submittedName>
        <fullName evidence="7">Unannotated protein</fullName>
    </submittedName>
</protein>
<evidence type="ECO:0000313" key="7">
    <source>
        <dbReference type="EMBL" id="CAB4956101.1"/>
    </source>
</evidence>
<proteinExistence type="inferred from homology"/>
<keyword evidence="3" id="KW-0328">Glycosyltransferase</keyword>
<dbReference type="AlphaFoldDB" id="A0A6J7KKN9"/>
<dbReference type="NCBIfam" id="NF010496">
    <property type="entry name" value="PRK13915.1"/>
    <property type="match status" value="1"/>
</dbReference>
<evidence type="ECO:0000256" key="4">
    <source>
        <dbReference type="ARBA" id="ARBA00022679"/>
    </source>
</evidence>
<evidence type="ECO:0000256" key="1">
    <source>
        <dbReference type="ARBA" id="ARBA00001946"/>
    </source>
</evidence>
<dbReference type="Gene3D" id="3.90.550.10">
    <property type="entry name" value="Spore Coat Polysaccharide Biosynthesis Protein SpsA, Chain A"/>
    <property type="match status" value="1"/>
</dbReference>
<evidence type="ECO:0000256" key="3">
    <source>
        <dbReference type="ARBA" id="ARBA00022676"/>
    </source>
</evidence>
<comment type="similarity">
    <text evidence="2">Belongs to the glycosyltransferase 2 family.</text>
</comment>
<reference evidence="7" key="1">
    <citation type="submission" date="2020-05" db="EMBL/GenBank/DDBJ databases">
        <authorList>
            <person name="Chiriac C."/>
            <person name="Salcher M."/>
            <person name="Ghai R."/>
            <person name="Kavagutti S V."/>
        </authorList>
    </citation>
    <scope>NUCLEOTIDE SEQUENCE</scope>
</reference>
<dbReference type="PANTHER" id="PTHR48090">
    <property type="entry name" value="UNDECAPRENYL-PHOSPHATE 4-DEOXY-4-FORMAMIDO-L-ARABINOSE TRANSFERASE-RELATED"/>
    <property type="match status" value="1"/>
</dbReference>
<sequence>MTTAESLATRLASTPMLAKDVRVTPPTIRTHVAAEFPLDTLVTTKGTTTVSVCIPARNEEPTVGAIVGAIRSTLVDSLGLVDEIIVIDDHSTDRTAERATDAGARVVRAAEVLTAYGEGHGKGEALWKSLYASTGDIVIWCDADVRDFDVRFITGLLGPLLIDPDLGFVKGFYERPDDGQVRGGGRVTELVARPLFTLLLPELAGIVQPLSGEYGGRRTVLEQVPFVEAYGVDIAMLIDIAAMFGTNAIAQVDLGKRVHRNRPLNELSPMAAQVMQAALRRIAPGLAADHAVLNPPDLEPIEIVYRERPPLVTVPEYLATHPR</sequence>
<dbReference type="InterPro" id="IPR001173">
    <property type="entry name" value="Glyco_trans_2-like"/>
</dbReference>
<evidence type="ECO:0000259" key="6">
    <source>
        <dbReference type="Pfam" id="PF00535"/>
    </source>
</evidence>
<gene>
    <name evidence="7" type="ORF">UFOPK3733_02168</name>
</gene>
<dbReference type="SUPFAM" id="SSF53448">
    <property type="entry name" value="Nucleotide-diphospho-sugar transferases"/>
    <property type="match status" value="1"/>
</dbReference>
<dbReference type="EMBL" id="CAFBNC010000169">
    <property type="protein sequence ID" value="CAB4956101.1"/>
    <property type="molecule type" value="Genomic_DNA"/>
</dbReference>
<dbReference type="Pfam" id="PF00535">
    <property type="entry name" value="Glycos_transf_2"/>
    <property type="match status" value="1"/>
</dbReference>
<comment type="cofactor">
    <cofactor evidence="1">
        <name>Mg(2+)</name>
        <dbReference type="ChEBI" id="CHEBI:18420"/>
    </cofactor>
</comment>
<dbReference type="InterPro" id="IPR029044">
    <property type="entry name" value="Nucleotide-diphossugar_trans"/>
</dbReference>
<name>A0A6J7KKN9_9ZZZZ</name>
<dbReference type="GO" id="GO:0016757">
    <property type="term" value="F:glycosyltransferase activity"/>
    <property type="evidence" value="ECO:0007669"/>
    <property type="project" value="UniProtKB-KW"/>
</dbReference>